<sequence length="359" mass="39688">MVHPLVVPIVENIDIISSNLVGMSSPVPNVINARNCCVSSFHEASEDIIMGADNNVTLMAVDGVSFVVVELGHKGFDHESCLENMHMVNLGLCDANKAVDVGLDLSPIAYPIVVEKVPLDTSCGVDVISSREASLGPILSPNILVVNESLSLIDIPISLKSNDVLKAQQELKMKESCVAQCDWLDEFVSSPCSGDREDFVGYEVEFQARQNEWISTDFIWGVKINVAVIRVSLYYLCDLEFTQASVGSIRKREDTTTVGLYRVQHMVTYNRRRVRSRELEEVPRQGGGAKETPKGQKGPQRGKMDLYEKDKKKSMLIKLQSTLKVSKQFDMGAILRISFDLGYGCFHLAPLGWTNLGTS</sequence>
<name>A0ABD0UFQ1_DENTH</name>
<evidence type="ECO:0000313" key="3">
    <source>
        <dbReference type="Proteomes" id="UP001552299"/>
    </source>
</evidence>
<gene>
    <name evidence="2" type="ORF">M5K25_020053</name>
</gene>
<dbReference type="Proteomes" id="UP001552299">
    <property type="component" value="Unassembled WGS sequence"/>
</dbReference>
<feature type="region of interest" description="Disordered" evidence="1">
    <location>
        <begin position="276"/>
        <end position="304"/>
    </location>
</feature>
<evidence type="ECO:0000313" key="2">
    <source>
        <dbReference type="EMBL" id="KAL0909206.1"/>
    </source>
</evidence>
<evidence type="ECO:0000256" key="1">
    <source>
        <dbReference type="SAM" id="MobiDB-lite"/>
    </source>
</evidence>
<proteinExistence type="predicted"/>
<comment type="caution">
    <text evidence="2">The sequence shown here is derived from an EMBL/GenBank/DDBJ whole genome shotgun (WGS) entry which is preliminary data.</text>
</comment>
<keyword evidence="3" id="KW-1185">Reference proteome</keyword>
<reference evidence="2 3" key="1">
    <citation type="journal article" date="2024" name="Plant Biotechnol. J.">
        <title>Dendrobium thyrsiflorum genome and its molecular insights into genes involved in important horticultural traits.</title>
        <authorList>
            <person name="Chen B."/>
            <person name="Wang J.Y."/>
            <person name="Zheng P.J."/>
            <person name="Li K.L."/>
            <person name="Liang Y.M."/>
            <person name="Chen X.F."/>
            <person name="Zhang C."/>
            <person name="Zhao X."/>
            <person name="He X."/>
            <person name="Zhang G.Q."/>
            <person name="Liu Z.J."/>
            <person name="Xu Q."/>
        </authorList>
    </citation>
    <scope>NUCLEOTIDE SEQUENCE [LARGE SCALE GENOMIC DNA]</scope>
    <source>
        <strain evidence="2">GZMU011</strain>
    </source>
</reference>
<dbReference type="AlphaFoldDB" id="A0ABD0UFQ1"/>
<organism evidence="2 3">
    <name type="scientific">Dendrobium thyrsiflorum</name>
    <name type="common">Pinecone-like raceme dendrobium</name>
    <name type="synonym">Orchid</name>
    <dbReference type="NCBI Taxonomy" id="117978"/>
    <lineage>
        <taxon>Eukaryota</taxon>
        <taxon>Viridiplantae</taxon>
        <taxon>Streptophyta</taxon>
        <taxon>Embryophyta</taxon>
        <taxon>Tracheophyta</taxon>
        <taxon>Spermatophyta</taxon>
        <taxon>Magnoliopsida</taxon>
        <taxon>Liliopsida</taxon>
        <taxon>Asparagales</taxon>
        <taxon>Orchidaceae</taxon>
        <taxon>Epidendroideae</taxon>
        <taxon>Malaxideae</taxon>
        <taxon>Dendrobiinae</taxon>
        <taxon>Dendrobium</taxon>
    </lineage>
</organism>
<accession>A0ABD0UFQ1</accession>
<protein>
    <submittedName>
        <fullName evidence="2">Uncharacterized protein</fullName>
    </submittedName>
</protein>
<dbReference type="EMBL" id="JANQDX010000016">
    <property type="protein sequence ID" value="KAL0909206.1"/>
    <property type="molecule type" value="Genomic_DNA"/>
</dbReference>